<evidence type="ECO:0000313" key="1">
    <source>
        <dbReference type="EMBL" id="MFD1736174.1"/>
    </source>
</evidence>
<evidence type="ECO:0000313" key="2">
    <source>
        <dbReference type="Proteomes" id="UP001597214"/>
    </source>
</evidence>
<protein>
    <submittedName>
        <fullName evidence="1">AimR family lysis-lysogeny pheromone receptor</fullName>
    </submittedName>
</protein>
<keyword evidence="2" id="KW-1185">Reference proteome</keyword>
<dbReference type="InterPro" id="IPR047705">
    <property type="entry name" value="AimR-like"/>
</dbReference>
<reference evidence="2" key="1">
    <citation type="journal article" date="2019" name="Int. J. Syst. Evol. Microbiol.">
        <title>The Global Catalogue of Microorganisms (GCM) 10K type strain sequencing project: providing services to taxonomists for standard genome sequencing and annotation.</title>
        <authorList>
            <consortium name="The Broad Institute Genomics Platform"/>
            <consortium name="The Broad Institute Genome Sequencing Center for Infectious Disease"/>
            <person name="Wu L."/>
            <person name="Ma J."/>
        </authorList>
    </citation>
    <scope>NUCLEOTIDE SEQUENCE [LARGE SCALE GENOMIC DNA]</scope>
    <source>
        <strain evidence="2">CCUG 49339</strain>
    </source>
</reference>
<dbReference type="Proteomes" id="UP001597214">
    <property type="component" value="Unassembled WGS sequence"/>
</dbReference>
<dbReference type="Pfam" id="PF22871">
    <property type="entry name" value="AimR"/>
    <property type="match status" value="1"/>
</dbReference>
<gene>
    <name evidence="1" type="ORF">ACFSCX_06305</name>
</gene>
<accession>A0ABW4LLZ6</accession>
<dbReference type="EMBL" id="JBHUEM010000005">
    <property type="protein sequence ID" value="MFD1736174.1"/>
    <property type="molecule type" value="Genomic_DNA"/>
</dbReference>
<comment type="caution">
    <text evidence="1">The sequence shown here is derived from an EMBL/GenBank/DDBJ whole genome shotgun (WGS) entry which is preliminary data.</text>
</comment>
<dbReference type="NCBIfam" id="NF038310">
    <property type="entry name" value="lysogeny_AimR"/>
    <property type="match status" value="1"/>
</dbReference>
<name>A0ABW4LLZ6_9BACI</name>
<sequence length="375" mass="44293">MYTKFLCRLEADLKKKRIKKKDISILFECTPANVTLIFKGKAAFHFSNFYKLAELLYEGEPDIFNRVMREFCILSDRPDNEPMILEYLMNNGYFELAEELAYKFDNPEFSPLYLLLMQRNRGAFVNKKQEMYRRTEQIKLNTNFTKETSKVMMEILTLYSFYDLNAWNVMLDLVDDVTELVLQLEDSYFKHSMLIRVWEMKSTVFMARNEKEKAREMAWTIINSGNIYHFPIISAYALLAQLHAEHDYEQSIQYIKKSLSLLEVVNKDFTIKRVQLEATHDFIRLIHNDFNELFLSDRAEVCHYHARLEGKENQDKCLSILNEIERKRGELTSFQLYYKGICLRNQALLKVAIEGFQTGGNLFYASLIRSLASDL</sequence>
<dbReference type="RefSeq" id="WP_377927321.1">
    <property type="nucleotide sequence ID" value="NZ_JBHUEM010000005.1"/>
</dbReference>
<proteinExistence type="predicted"/>
<keyword evidence="1" id="KW-0675">Receptor</keyword>
<organism evidence="1 2">
    <name type="scientific">Bacillus salitolerans</name>
    <dbReference type="NCBI Taxonomy" id="1437434"/>
    <lineage>
        <taxon>Bacteria</taxon>
        <taxon>Bacillati</taxon>
        <taxon>Bacillota</taxon>
        <taxon>Bacilli</taxon>
        <taxon>Bacillales</taxon>
        <taxon>Bacillaceae</taxon>
        <taxon>Bacillus</taxon>
    </lineage>
</organism>